<sequence>MKLLSAIVLSSLVAVSGTAAAAQKTANTKSVQYSCQQGKKVKVTYAFNKQGLPTYASAYVNGKVRTMPINLNHSNSVDTIFGQEDSYMLNSNYLDSKNYRKSSIMITAPDNQIVYKGCSARG</sequence>
<evidence type="ECO:0000313" key="3">
    <source>
        <dbReference type="EMBL" id="WCL72210.1"/>
    </source>
</evidence>
<dbReference type="InterPro" id="IPR056025">
    <property type="entry name" value="ACP_dom"/>
</dbReference>
<dbReference type="CDD" id="cd21836">
    <property type="entry name" value="adhesin_CP"/>
    <property type="match status" value="1"/>
</dbReference>
<protein>
    <submittedName>
        <fullName evidence="3">Adhesin</fullName>
    </submittedName>
</protein>
<feature type="domain" description="ACP-like" evidence="2">
    <location>
        <begin position="27"/>
        <end position="120"/>
    </location>
</feature>
<evidence type="ECO:0000256" key="1">
    <source>
        <dbReference type="SAM" id="SignalP"/>
    </source>
</evidence>
<organism evidence="3 4">
    <name type="scientific">Neisseria lisongii</name>
    <dbReference type="NCBI Taxonomy" id="2912188"/>
    <lineage>
        <taxon>Bacteria</taxon>
        <taxon>Pseudomonadati</taxon>
        <taxon>Pseudomonadota</taxon>
        <taxon>Betaproteobacteria</taxon>
        <taxon>Neisseriales</taxon>
        <taxon>Neisseriaceae</taxon>
        <taxon>Neisseria</taxon>
    </lineage>
</organism>
<keyword evidence="4" id="KW-1185">Reference proteome</keyword>
<dbReference type="RefSeq" id="WP_237091484.1">
    <property type="nucleotide sequence ID" value="NZ_CP116766.1"/>
</dbReference>
<gene>
    <name evidence="3" type="ORF">PJU73_03635</name>
</gene>
<dbReference type="Pfam" id="PF24574">
    <property type="entry name" value="Nm-ACP"/>
    <property type="match status" value="1"/>
</dbReference>
<feature type="chain" id="PRO_5047037695" evidence="1">
    <location>
        <begin position="22"/>
        <end position="122"/>
    </location>
</feature>
<dbReference type="Proteomes" id="UP001221268">
    <property type="component" value="Chromosome"/>
</dbReference>
<dbReference type="EMBL" id="CP116766">
    <property type="protein sequence ID" value="WCL72210.1"/>
    <property type="molecule type" value="Genomic_DNA"/>
</dbReference>
<accession>A0ABY7RKP0</accession>
<feature type="signal peptide" evidence="1">
    <location>
        <begin position="1"/>
        <end position="21"/>
    </location>
</feature>
<evidence type="ECO:0000259" key="2">
    <source>
        <dbReference type="Pfam" id="PF24574"/>
    </source>
</evidence>
<proteinExistence type="predicted"/>
<keyword evidence="1" id="KW-0732">Signal</keyword>
<name>A0ABY7RKP0_9NEIS</name>
<evidence type="ECO:0000313" key="4">
    <source>
        <dbReference type="Proteomes" id="UP001221268"/>
    </source>
</evidence>
<reference evidence="3 4" key="1">
    <citation type="submission" date="2023-01" db="EMBL/GenBank/DDBJ databases">
        <authorList>
            <person name="Yang C."/>
        </authorList>
    </citation>
    <scope>NUCLEOTIDE SEQUENCE [LARGE SCALE GENOMIC DNA]</scope>
    <source>
        <strain evidence="3 4">ZJ106</strain>
    </source>
</reference>